<dbReference type="InterPro" id="IPR037464">
    <property type="entry name" value="Taspase1"/>
</dbReference>
<reference evidence="4 5" key="2">
    <citation type="journal article" date="2013" name="IMA Fungus">
        <title>IMA Genome-F 1: Ceratocystis fimbriata: Draft nuclear genome sequence for the plant pathogen, Ceratocystis fimbriata.</title>
        <authorList>
            <person name="Wilken P.M."/>
            <person name="Steenkamp E.T."/>
            <person name="Wingfield M.J."/>
            <person name="de Beer Z.W."/>
            <person name="Wingfield B.D."/>
        </authorList>
    </citation>
    <scope>NUCLEOTIDE SEQUENCE [LARGE SCALE GENOMIC DNA]</scope>
    <source>
        <strain evidence="4 5">CBS 114723</strain>
    </source>
</reference>
<dbReference type="EMBL" id="APWK03000012">
    <property type="protein sequence ID" value="PHH55296.1"/>
    <property type="molecule type" value="Genomic_DNA"/>
</dbReference>
<sequence>MSTYGSEPSYEDKGPPPFYPKKPVMAIFVHAGAGYHSTQNENLHLAVCRDACNIAMTILKVGGTAVEAAAAAVASLEDSELTNAGFGSNLTMEGRVEADATVVDHLGRSGACGAVPHVKNPVLLAKMIMETSQIPLSLRRVPPNLLVGKGAASFAYTHGMPLLRNELLVSQGSRERFIRWRRELQRAAYMVKLKLEENNESLSIVDAHYHSLPITMPQSAPYQIPSPVEQEHSTPLTTKTRLFCPPKKRERTVPKSDSESPGPASRPSSKTDHGVPISTQSARSPSSQLSSKRHCSGTDRAPPDTHIHMEDSVSPMKEDDIVDTVGAIAIDCLGNIAAAASSGGIGMKHRGRVGPAALVGVGAAVIPKHANDEDGTSIATITSGTGEHMSTTLASQKCAERMYQGTRQNEQGQDVAEDDEDCIMESFIKQDFMNHPGVLYSPAPAAIGVLAVKQTNNGVYFYFSHNTDSFALASMAGDDEEPLCVMSRRRAKSSNPVARGARRVKA</sequence>
<proteinExistence type="predicted"/>
<evidence type="ECO:0000256" key="2">
    <source>
        <dbReference type="PIRSR" id="PIRSR600246-3"/>
    </source>
</evidence>
<dbReference type="PANTHER" id="PTHR10188">
    <property type="entry name" value="L-ASPARAGINASE"/>
    <property type="match status" value="1"/>
</dbReference>
<dbReference type="CDD" id="cd04514">
    <property type="entry name" value="Taspase1_like"/>
    <property type="match status" value="1"/>
</dbReference>
<dbReference type="InterPro" id="IPR000246">
    <property type="entry name" value="Peptidase_T2"/>
</dbReference>
<keyword evidence="5" id="KW-1185">Reference proteome</keyword>
<dbReference type="FunFam" id="3.60.20.30:FF:000007">
    <property type="entry name" value="Similar to threonine aspartase"/>
    <property type="match status" value="1"/>
</dbReference>
<feature type="region of interest" description="Disordered" evidence="3">
    <location>
        <begin position="218"/>
        <end position="315"/>
    </location>
</feature>
<dbReference type="Pfam" id="PF01112">
    <property type="entry name" value="Asparaginase_2"/>
    <property type="match status" value="2"/>
</dbReference>
<name>A0A2C5XFS2_9PEZI</name>
<dbReference type="GO" id="GO:0005737">
    <property type="term" value="C:cytoplasm"/>
    <property type="evidence" value="ECO:0007669"/>
    <property type="project" value="TreeGrafter"/>
</dbReference>
<dbReference type="SUPFAM" id="SSF56235">
    <property type="entry name" value="N-terminal nucleophile aminohydrolases (Ntn hydrolases)"/>
    <property type="match status" value="1"/>
</dbReference>
<evidence type="ECO:0000313" key="4">
    <source>
        <dbReference type="EMBL" id="PHH55296.1"/>
    </source>
</evidence>
<evidence type="ECO:0000256" key="1">
    <source>
        <dbReference type="PIRSR" id="PIRSR600246-1"/>
    </source>
</evidence>
<dbReference type="GO" id="GO:0004298">
    <property type="term" value="F:threonine-type endopeptidase activity"/>
    <property type="evidence" value="ECO:0007669"/>
    <property type="project" value="InterPro"/>
</dbReference>
<organism evidence="4 5">
    <name type="scientific">Ceratocystis fimbriata CBS 114723</name>
    <dbReference type="NCBI Taxonomy" id="1035309"/>
    <lineage>
        <taxon>Eukaryota</taxon>
        <taxon>Fungi</taxon>
        <taxon>Dikarya</taxon>
        <taxon>Ascomycota</taxon>
        <taxon>Pezizomycotina</taxon>
        <taxon>Sordariomycetes</taxon>
        <taxon>Hypocreomycetidae</taxon>
        <taxon>Microascales</taxon>
        <taxon>Ceratocystidaceae</taxon>
        <taxon>Ceratocystis</taxon>
    </lineage>
</organism>
<protein>
    <submittedName>
        <fullName evidence="4">Threonine aspartase 1</fullName>
    </submittedName>
</protein>
<gene>
    <name evidence="4" type="primary">TASP1</name>
    <name evidence="4" type="ORF">CFIMG_001066RA</name>
</gene>
<evidence type="ECO:0000256" key="3">
    <source>
        <dbReference type="SAM" id="MobiDB-lite"/>
    </source>
</evidence>
<reference evidence="4 5" key="1">
    <citation type="journal article" date="2013" name="Fungal Biol.">
        <title>Analysis of microsatellite markers in the genome of the plant pathogen Ceratocystis fimbriata.</title>
        <authorList>
            <person name="Simpson M.C."/>
            <person name="Wilken P.M."/>
            <person name="Coetzee M.P."/>
            <person name="Wingfield M.J."/>
            <person name="Wingfield B.D."/>
        </authorList>
    </citation>
    <scope>NUCLEOTIDE SEQUENCE [LARGE SCALE GENOMIC DNA]</scope>
    <source>
        <strain evidence="4 5">CBS 114723</strain>
    </source>
</reference>
<dbReference type="AlphaFoldDB" id="A0A2C5XFS2"/>
<feature type="compositionally biased region" description="Basic and acidic residues" evidence="3">
    <location>
        <begin position="301"/>
        <end position="315"/>
    </location>
</feature>
<dbReference type="GO" id="GO:0051604">
    <property type="term" value="P:protein maturation"/>
    <property type="evidence" value="ECO:0007669"/>
    <property type="project" value="TreeGrafter"/>
</dbReference>
<accession>A0A2C5XFS2</accession>
<feature type="compositionally biased region" description="Low complexity" evidence="3">
    <location>
        <begin position="278"/>
        <end position="290"/>
    </location>
</feature>
<dbReference type="InterPro" id="IPR029055">
    <property type="entry name" value="Ntn_hydrolases_N"/>
</dbReference>
<dbReference type="STRING" id="1035309.A0A2C5XFS2"/>
<feature type="site" description="Cleavage; by autolysis" evidence="2">
    <location>
        <begin position="323"/>
        <end position="324"/>
    </location>
</feature>
<evidence type="ECO:0000313" key="5">
    <source>
        <dbReference type="Proteomes" id="UP000222788"/>
    </source>
</evidence>
<comment type="caution">
    <text evidence="4">The sequence shown here is derived from an EMBL/GenBank/DDBJ whole genome shotgun (WGS) entry which is preliminary data.</text>
</comment>
<dbReference type="OrthoDB" id="77601at2759"/>
<dbReference type="PANTHER" id="PTHR10188:SF8">
    <property type="entry name" value="THREONINE ASPARTASE 1"/>
    <property type="match status" value="1"/>
</dbReference>
<feature type="active site" description="Nucleophile" evidence="1">
    <location>
        <position position="324"/>
    </location>
</feature>
<dbReference type="Proteomes" id="UP000222788">
    <property type="component" value="Unassembled WGS sequence"/>
</dbReference>
<dbReference type="Gene3D" id="3.60.20.30">
    <property type="entry name" value="(Glycosyl)asparaginase"/>
    <property type="match status" value="1"/>
</dbReference>